<dbReference type="PIRSF" id="PIRSF000103">
    <property type="entry name" value="HIBADH"/>
    <property type="match status" value="1"/>
</dbReference>
<dbReference type="InterPro" id="IPR008927">
    <property type="entry name" value="6-PGluconate_DH-like_C_sf"/>
</dbReference>
<dbReference type="Pfam" id="PF03446">
    <property type="entry name" value="NAD_binding_2"/>
    <property type="match status" value="1"/>
</dbReference>
<feature type="domain" description="6-phosphogluconate dehydrogenase NADP-binding" evidence="3">
    <location>
        <begin position="4"/>
        <end position="160"/>
    </location>
</feature>
<dbReference type="Gene3D" id="1.10.1040.10">
    <property type="entry name" value="N-(1-d-carboxylethyl)-l-norvaline Dehydrogenase, domain 2"/>
    <property type="match status" value="1"/>
</dbReference>
<organism evidence="5 6">
    <name type="scientific">Bionectria ochroleuca</name>
    <name type="common">Gliocladium roseum</name>
    <dbReference type="NCBI Taxonomy" id="29856"/>
    <lineage>
        <taxon>Eukaryota</taxon>
        <taxon>Fungi</taxon>
        <taxon>Dikarya</taxon>
        <taxon>Ascomycota</taxon>
        <taxon>Pezizomycotina</taxon>
        <taxon>Sordariomycetes</taxon>
        <taxon>Hypocreomycetidae</taxon>
        <taxon>Hypocreales</taxon>
        <taxon>Bionectriaceae</taxon>
        <taxon>Clonostachys</taxon>
    </lineage>
</organism>
<evidence type="ECO:0000313" key="5">
    <source>
        <dbReference type="EMBL" id="VUC37773.1"/>
    </source>
</evidence>
<keyword evidence="6" id="KW-1185">Reference proteome</keyword>
<dbReference type="InterPro" id="IPR013328">
    <property type="entry name" value="6PGD_dom2"/>
</dbReference>
<keyword evidence="2" id="KW-0520">NAD</keyword>
<dbReference type="InterPro" id="IPR015815">
    <property type="entry name" value="HIBADH-related"/>
</dbReference>
<dbReference type="PANTHER" id="PTHR22981:SF81">
    <property type="entry name" value="DEHYDROGENASE, PUTATIVE-RELATED"/>
    <property type="match status" value="1"/>
</dbReference>
<dbReference type="EMBL" id="CABFNS010001040">
    <property type="protein sequence ID" value="VUC37773.1"/>
    <property type="molecule type" value="Genomic_DNA"/>
</dbReference>
<sequence>MEKNIGFIGLGAMGYGMAANVRQKMDPSGILYINDVYRPSCEKFKAEFSAVGPVEILDSAKSIAEKAQTIVSIVPTGNNVRDVYLDPSTGVIAARPSADSSQNSQRLYLECSTIDVATAKDVVAQLKDAGMGSYVDTPVSGGKPAADKGTLSFLIGAPEAHEGVELDPIAKRLRVVAGYMGAADKAFFCGKAGNGLGAKICNNYLSCTILLANCEAMAFGRRLGLDKHLLHKVVHNSTGQNFMADHVAPVPGVVPHAPSSNGYKPGFKAQMLVKDVGLGVDAARSVGITPSIGDAAMKVYQKAGVDEMCIDRDGSVVYRWLGGPED</sequence>
<evidence type="ECO:0000259" key="4">
    <source>
        <dbReference type="Pfam" id="PF14833"/>
    </source>
</evidence>
<dbReference type="SUPFAM" id="SSF51735">
    <property type="entry name" value="NAD(P)-binding Rossmann-fold domains"/>
    <property type="match status" value="1"/>
</dbReference>
<protein>
    <recommendedName>
        <fullName evidence="7">3-hydroxyisobutyrate dehydrogenase</fullName>
    </recommendedName>
</protein>
<evidence type="ECO:0000259" key="3">
    <source>
        <dbReference type="Pfam" id="PF03446"/>
    </source>
</evidence>
<dbReference type="InterPro" id="IPR002204">
    <property type="entry name" value="3-OH-isobutyrate_DH-rel_CS"/>
</dbReference>
<proteinExistence type="predicted"/>
<reference evidence="5 6" key="1">
    <citation type="submission" date="2019-06" db="EMBL/GenBank/DDBJ databases">
        <authorList>
            <person name="Broberg M."/>
        </authorList>
    </citation>
    <scope>NUCLEOTIDE SEQUENCE [LARGE SCALE GENOMIC DNA]</scope>
</reference>
<dbReference type="SUPFAM" id="SSF48179">
    <property type="entry name" value="6-phosphogluconate dehydrogenase C-terminal domain-like"/>
    <property type="match status" value="1"/>
</dbReference>
<feature type="domain" description="3-hydroxyisobutyrate dehydrogenase-like NAD-binding" evidence="4">
    <location>
        <begin position="193"/>
        <end position="320"/>
    </location>
</feature>
<gene>
    <name evidence="5" type="ORF">CLO192961_LOCUS482973</name>
</gene>
<accession>A0ABY6V3M7</accession>
<evidence type="ECO:0000256" key="1">
    <source>
        <dbReference type="ARBA" id="ARBA00023002"/>
    </source>
</evidence>
<dbReference type="PANTHER" id="PTHR22981">
    <property type="entry name" value="3-HYDROXYISOBUTYRATE DEHYDROGENASE-RELATED"/>
    <property type="match status" value="1"/>
</dbReference>
<dbReference type="InterPro" id="IPR036291">
    <property type="entry name" value="NAD(P)-bd_dom_sf"/>
</dbReference>
<evidence type="ECO:0000313" key="6">
    <source>
        <dbReference type="Proteomes" id="UP000766486"/>
    </source>
</evidence>
<name>A0ABY6V3M7_BIOOC</name>
<dbReference type="Proteomes" id="UP000766486">
    <property type="component" value="Unassembled WGS sequence"/>
</dbReference>
<evidence type="ECO:0008006" key="7">
    <source>
        <dbReference type="Google" id="ProtNLM"/>
    </source>
</evidence>
<comment type="caution">
    <text evidence="5">The sequence shown here is derived from an EMBL/GenBank/DDBJ whole genome shotgun (WGS) entry which is preliminary data.</text>
</comment>
<dbReference type="InterPro" id="IPR006115">
    <property type="entry name" value="6PGDH_NADP-bd"/>
</dbReference>
<dbReference type="Gene3D" id="3.40.50.720">
    <property type="entry name" value="NAD(P)-binding Rossmann-like Domain"/>
    <property type="match status" value="1"/>
</dbReference>
<dbReference type="InterPro" id="IPR029154">
    <property type="entry name" value="HIBADH-like_NADP-bd"/>
</dbReference>
<dbReference type="Pfam" id="PF14833">
    <property type="entry name" value="NAD_binding_11"/>
    <property type="match status" value="1"/>
</dbReference>
<keyword evidence="1" id="KW-0560">Oxidoreductase</keyword>
<evidence type="ECO:0000256" key="2">
    <source>
        <dbReference type="ARBA" id="ARBA00023027"/>
    </source>
</evidence>
<dbReference type="PROSITE" id="PS00895">
    <property type="entry name" value="3_HYDROXYISOBUT_DH"/>
    <property type="match status" value="1"/>
</dbReference>